<feature type="transmembrane region" description="Helical" evidence="6">
    <location>
        <begin position="67"/>
        <end position="85"/>
    </location>
</feature>
<keyword evidence="4 6" id="KW-1133">Transmembrane helix</keyword>
<evidence type="ECO:0000256" key="2">
    <source>
        <dbReference type="ARBA" id="ARBA00022475"/>
    </source>
</evidence>
<proteinExistence type="predicted"/>
<evidence type="ECO:0000256" key="3">
    <source>
        <dbReference type="ARBA" id="ARBA00022692"/>
    </source>
</evidence>
<evidence type="ECO:0000313" key="8">
    <source>
        <dbReference type="Proteomes" id="UP000662873"/>
    </source>
</evidence>
<evidence type="ECO:0000256" key="5">
    <source>
        <dbReference type="ARBA" id="ARBA00023136"/>
    </source>
</evidence>
<dbReference type="Proteomes" id="UP000662873">
    <property type="component" value="Chromosome"/>
</dbReference>
<dbReference type="InterPro" id="IPR005598">
    <property type="entry name" value="ATP_synth_I"/>
</dbReference>
<dbReference type="EMBL" id="AP021858">
    <property type="protein sequence ID" value="BBO24789.1"/>
    <property type="molecule type" value="Genomic_DNA"/>
</dbReference>
<evidence type="ECO:0008006" key="9">
    <source>
        <dbReference type="Google" id="ProtNLM"/>
    </source>
</evidence>
<evidence type="ECO:0000256" key="6">
    <source>
        <dbReference type="SAM" id="Phobius"/>
    </source>
</evidence>
<sequence length="118" mass="12867">MNKQRALGIFGIGLVVAISALILDWRFGVGLLLGLLSGAFGAYVLYRTVELVRFSDLPPNRRILATVAAFFVKFPLIGIAGFAAYSLSMEALTAFTIAVAMVYSSLVWRATRSDLYSR</sequence>
<dbReference type="AlphaFoldDB" id="A0A809RBH5"/>
<feature type="transmembrane region" description="Helical" evidence="6">
    <location>
        <begin position="7"/>
        <end position="23"/>
    </location>
</feature>
<keyword evidence="5 6" id="KW-0472">Membrane</keyword>
<feature type="transmembrane region" description="Helical" evidence="6">
    <location>
        <begin position="91"/>
        <end position="108"/>
    </location>
</feature>
<feature type="transmembrane region" description="Helical" evidence="6">
    <location>
        <begin position="29"/>
        <end position="46"/>
    </location>
</feature>
<gene>
    <name evidence="7" type="ORF">NPRO_23840</name>
</gene>
<keyword evidence="3 6" id="KW-0812">Transmembrane</keyword>
<protein>
    <recommendedName>
        <fullName evidence="9">ATP synthase I chain</fullName>
    </recommendedName>
</protein>
<accession>A0A809RBH5</accession>
<dbReference type="KEGG" id="npy:NPRO_23840"/>
<comment type="subcellular location">
    <subcellularLocation>
        <location evidence="1">Cell membrane</location>
        <topology evidence="1">Multi-pass membrane protein</topology>
    </subcellularLocation>
</comment>
<dbReference type="Pfam" id="PF03899">
    <property type="entry name" value="ATP-synt_I"/>
    <property type="match status" value="1"/>
</dbReference>
<reference evidence="7" key="1">
    <citation type="journal article" name="DNA Res.">
        <title>The physiological potential of anammox bacteria as revealed by their core genome structure.</title>
        <authorList>
            <person name="Okubo T."/>
            <person name="Toyoda A."/>
            <person name="Fukuhara K."/>
            <person name="Uchiyama I."/>
            <person name="Harigaya Y."/>
            <person name="Kuroiwa M."/>
            <person name="Suzuki T."/>
            <person name="Murakami Y."/>
            <person name="Suwa Y."/>
            <person name="Takami H."/>
        </authorList>
    </citation>
    <scope>NUCLEOTIDE SEQUENCE</scope>
    <source>
        <strain evidence="7">317325-2</strain>
    </source>
</reference>
<keyword evidence="2" id="KW-1003">Cell membrane</keyword>
<evidence type="ECO:0000256" key="1">
    <source>
        <dbReference type="ARBA" id="ARBA00004651"/>
    </source>
</evidence>
<name>A0A809RBH5_9BACT</name>
<dbReference type="GO" id="GO:0005886">
    <property type="term" value="C:plasma membrane"/>
    <property type="evidence" value="ECO:0007669"/>
    <property type="project" value="UniProtKB-SubCell"/>
</dbReference>
<evidence type="ECO:0000256" key="4">
    <source>
        <dbReference type="ARBA" id="ARBA00022989"/>
    </source>
</evidence>
<organism evidence="7 8">
    <name type="scientific">Candidatus Nitrosymbiomonas proteolyticus</name>
    <dbReference type="NCBI Taxonomy" id="2608984"/>
    <lineage>
        <taxon>Bacteria</taxon>
        <taxon>Bacillati</taxon>
        <taxon>Armatimonadota</taxon>
        <taxon>Armatimonadota incertae sedis</taxon>
        <taxon>Candidatus Nitrosymbiomonas</taxon>
    </lineage>
</organism>
<evidence type="ECO:0000313" key="7">
    <source>
        <dbReference type="EMBL" id="BBO24789.1"/>
    </source>
</evidence>